<dbReference type="SUPFAM" id="SSF46785">
    <property type="entry name" value="Winged helix' DNA-binding domain"/>
    <property type="match status" value="1"/>
</dbReference>
<dbReference type="RefSeq" id="WP_158202686.1">
    <property type="nucleotide sequence ID" value="NZ_WSZK01000001.1"/>
</dbReference>
<accession>A0A6B0GHR2</accession>
<organism evidence="1 2">
    <name type="scientific">Halomarina oriensis</name>
    <dbReference type="NCBI Taxonomy" id="671145"/>
    <lineage>
        <taxon>Archaea</taxon>
        <taxon>Methanobacteriati</taxon>
        <taxon>Methanobacteriota</taxon>
        <taxon>Stenosarchaea group</taxon>
        <taxon>Halobacteria</taxon>
        <taxon>Halobacteriales</taxon>
        <taxon>Natronomonadaceae</taxon>
        <taxon>Halomarina</taxon>
    </lineage>
</organism>
<evidence type="ECO:0000313" key="2">
    <source>
        <dbReference type="Proteomes" id="UP000451471"/>
    </source>
</evidence>
<dbReference type="InterPro" id="IPR036388">
    <property type="entry name" value="WH-like_DNA-bd_sf"/>
</dbReference>
<dbReference type="AlphaFoldDB" id="A0A6B0GHR2"/>
<gene>
    <name evidence="1" type="ORF">GQS65_00365</name>
</gene>
<reference evidence="1 2" key="1">
    <citation type="submission" date="2019-12" db="EMBL/GenBank/DDBJ databases">
        <title>Halocatena pleomorpha gen. nov. sp. nov., an extremely halophilic archaeon of family Halobacteriaceae isolated from saltpan soil.</title>
        <authorList>
            <person name="Pal Y."/>
            <person name="Verma A."/>
            <person name="Krishnamurthi S."/>
            <person name="Kumar P."/>
        </authorList>
    </citation>
    <scope>NUCLEOTIDE SEQUENCE [LARGE SCALE GENOMIC DNA]</scope>
    <source>
        <strain evidence="1 2">JCM 16495</strain>
    </source>
</reference>
<evidence type="ECO:0000313" key="1">
    <source>
        <dbReference type="EMBL" id="MWG32959.1"/>
    </source>
</evidence>
<dbReference type="InterPro" id="IPR036390">
    <property type="entry name" value="WH_DNA-bd_sf"/>
</dbReference>
<name>A0A6B0GHR2_9EURY</name>
<dbReference type="Proteomes" id="UP000451471">
    <property type="component" value="Unassembled WGS sequence"/>
</dbReference>
<keyword evidence="2" id="KW-1185">Reference proteome</keyword>
<sequence>MARDEPGADTPETDDEPSRLQYDLLVAAAELDRLNQSLTARAVWDRARRYGVRISHAALYNNLSALVETGLLSKRTNPADARSSLYEPTETGIETLRNRSTRLSSALSGALA</sequence>
<protein>
    <submittedName>
        <fullName evidence="1">Uncharacterized protein</fullName>
    </submittedName>
</protein>
<comment type="caution">
    <text evidence="1">The sequence shown here is derived from an EMBL/GenBank/DDBJ whole genome shotgun (WGS) entry which is preliminary data.</text>
</comment>
<dbReference type="EMBL" id="WSZK01000001">
    <property type="protein sequence ID" value="MWG32959.1"/>
    <property type="molecule type" value="Genomic_DNA"/>
</dbReference>
<proteinExistence type="predicted"/>
<dbReference type="Gene3D" id="1.10.10.10">
    <property type="entry name" value="Winged helix-like DNA-binding domain superfamily/Winged helix DNA-binding domain"/>
    <property type="match status" value="1"/>
</dbReference>